<comment type="caution">
    <text evidence="11">The sequence shown here is derived from an EMBL/GenBank/DDBJ whole genome shotgun (WGS) entry which is preliminary data.</text>
</comment>
<dbReference type="GO" id="GO:0016020">
    <property type="term" value="C:membrane"/>
    <property type="evidence" value="ECO:0007669"/>
    <property type="project" value="TreeGrafter"/>
</dbReference>
<dbReference type="CDD" id="cd19757">
    <property type="entry name" value="Bbox1"/>
    <property type="match status" value="1"/>
</dbReference>
<dbReference type="CDD" id="cd07199">
    <property type="entry name" value="Pat17_PNPLA8_PNPLA9_like"/>
    <property type="match status" value="1"/>
</dbReference>
<dbReference type="AlphaFoldDB" id="A0A9P4V257"/>
<keyword evidence="6 8" id="KW-0443">Lipid metabolism</keyword>
<evidence type="ECO:0000256" key="7">
    <source>
        <dbReference type="PROSITE-ProRule" id="PRU00175"/>
    </source>
</evidence>
<evidence type="ECO:0000256" key="1">
    <source>
        <dbReference type="ARBA" id="ARBA00022723"/>
    </source>
</evidence>
<feature type="short sequence motif" description="GXSXG" evidence="8">
    <location>
        <begin position="748"/>
        <end position="752"/>
    </location>
</feature>
<evidence type="ECO:0000256" key="3">
    <source>
        <dbReference type="ARBA" id="ARBA00022801"/>
    </source>
</evidence>
<dbReference type="PANTHER" id="PTHR24185:SF1">
    <property type="entry name" value="CALCIUM-INDEPENDENT PHOSPHOLIPASE A2-GAMMA"/>
    <property type="match status" value="1"/>
</dbReference>
<dbReference type="PROSITE" id="PS50089">
    <property type="entry name" value="ZF_RING_2"/>
    <property type="match status" value="1"/>
</dbReference>
<dbReference type="InterPro" id="IPR027417">
    <property type="entry name" value="P-loop_NTPase"/>
</dbReference>
<evidence type="ECO:0000256" key="6">
    <source>
        <dbReference type="ARBA" id="ARBA00023098"/>
    </source>
</evidence>
<dbReference type="CDD" id="cd16449">
    <property type="entry name" value="RING-HC"/>
    <property type="match status" value="1"/>
</dbReference>
<keyword evidence="4" id="KW-0862">Zinc</keyword>
<dbReference type="SUPFAM" id="SSF52540">
    <property type="entry name" value="P-loop containing nucleoside triphosphate hydrolases"/>
    <property type="match status" value="1"/>
</dbReference>
<keyword evidence="5 8" id="KW-0442">Lipid degradation</keyword>
<dbReference type="InterPro" id="IPR002641">
    <property type="entry name" value="PNPLA_dom"/>
</dbReference>
<dbReference type="GO" id="GO:0016042">
    <property type="term" value="P:lipid catabolic process"/>
    <property type="evidence" value="ECO:0007669"/>
    <property type="project" value="UniProtKB-UniRule"/>
</dbReference>
<organism evidence="11 12">
    <name type="scientific">Polyplosphaeria fusca</name>
    <dbReference type="NCBI Taxonomy" id="682080"/>
    <lineage>
        <taxon>Eukaryota</taxon>
        <taxon>Fungi</taxon>
        <taxon>Dikarya</taxon>
        <taxon>Ascomycota</taxon>
        <taxon>Pezizomycotina</taxon>
        <taxon>Dothideomycetes</taxon>
        <taxon>Pleosporomycetidae</taxon>
        <taxon>Pleosporales</taxon>
        <taxon>Tetraplosphaeriaceae</taxon>
        <taxon>Polyplosphaeria</taxon>
    </lineage>
</organism>
<feature type="domain" description="PNPLA" evidence="10">
    <location>
        <begin position="710"/>
        <end position="904"/>
    </location>
</feature>
<dbReference type="GO" id="GO:0019369">
    <property type="term" value="P:arachidonate metabolic process"/>
    <property type="evidence" value="ECO:0007669"/>
    <property type="project" value="TreeGrafter"/>
</dbReference>
<name>A0A9P4V257_9PLEO</name>
<feature type="active site" description="Proton acceptor" evidence="8">
    <location>
        <position position="891"/>
    </location>
</feature>
<evidence type="ECO:0000256" key="8">
    <source>
        <dbReference type="PROSITE-ProRule" id="PRU01161"/>
    </source>
</evidence>
<dbReference type="GO" id="GO:0046486">
    <property type="term" value="P:glycerolipid metabolic process"/>
    <property type="evidence" value="ECO:0007669"/>
    <property type="project" value="UniProtKB-ARBA"/>
</dbReference>
<dbReference type="GO" id="GO:0047499">
    <property type="term" value="F:calcium-independent phospholipase A2 activity"/>
    <property type="evidence" value="ECO:0007669"/>
    <property type="project" value="TreeGrafter"/>
</dbReference>
<dbReference type="EMBL" id="ML996138">
    <property type="protein sequence ID" value="KAF2735254.1"/>
    <property type="molecule type" value="Genomic_DNA"/>
</dbReference>
<evidence type="ECO:0000313" key="11">
    <source>
        <dbReference type="EMBL" id="KAF2735254.1"/>
    </source>
</evidence>
<dbReference type="Pfam" id="PF01734">
    <property type="entry name" value="Patatin"/>
    <property type="match status" value="1"/>
</dbReference>
<dbReference type="GO" id="GO:0008270">
    <property type="term" value="F:zinc ion binding"/>
    <property type="evidence" value="ECO:0007669"/>
    <property type="project" value="UniProtKB-KW"/>
</dbReference>
<dbReference type="SUPFAM" id="SSF52151">
    <property type="entry name" value="FabD/lysophospholipase-like"/>
    <property type="match status" value="1"/>
</dbReference>
<accession>A0A9P4V257</accession>
<evidence type="ECO:0000259" key="9">
    <source>
        <dbReference type="PROSITE" id="PS50089"/>
    </source>
</evidence>
<protein>
    <submittedName>
        <fullName evidence="11">FabD/lysophospholipase-like protein</fullName>
    </submittedName>
</protein>
<dbReference type="PROSITE" id="PS51635">
    <property type="entry name" value="PNPLA"/>
    <property type="match status" value="1"/>
</dbReference>
<dbReference type="InterPro" id="IPR016035">
    <property type="entry name" value="Acyl_Trfase/lysoPLipase"/>
</dbReference>
<dbReference type="Proteomes" id="UP000799444">
    <property type="component" value="Unassembled WGS sequence"/>
</dbReference>
<dbReference type="Gene3D" id="3.40.1090.10">
    <property type="entry name" value="Cytosolic phospholipase A2 catalytic domain"/>
    <property type="match status" value="1"/>
</dbReference>
<dbReference type="OrthoDB" id="194358at2759"/>
<keyword evidence="3 8" id="KW-0378">Hydrolase</keyword>
<dbReference type="InterPro" id="IPR017907">
    <property type="entry name" value="Znf_RING_CS"/>
</dbReference>
<evidence type="ECO:0000256" key="5">
    <source>
        <dbReference type="ARBA" id="ARBA00022963"/>
    </source>
</evidence>
<feature type="short sequence motif" description="DGA/G" evidence="8">
    <location>
        <begin position="891"/>
        <end position="893"/>
    </location>
</feature>
<evidence type="ECO:0000313" key="12">
    <source>
        <dbReference type="Proteomes" id="UP000799444"/>
    </source>
</evidence>
<feature type="domain" description="RING-type" evidence="9">
    <location>
        <begin position="641"/>
        <end position="687"/>
    </location>
</feature>
<feature type="active site" description="Nucleophile" evidence="8">
    <location>
        <position position="750"/>
    </location>
</feature>
<reference evidence="11" key="1">
    <citation type="journal article" date="2020" name="Stud. Mycol.">
        <title>101 Dothideomycetes genomes: a test case for predicting lifestyles and emergence of pathogens.</title>
        <authorList>
            <person name="Haridas S."/>
            <person name="Albert R."/>
            <person name="Binder M."/>
            <person name="Bloem J."/>
            <person name="Labutti K."/>
            <person name="Salamov A."/>
            <person name="Andreopoulos B."/>
            <person name="Baker S."/>
            <person name="Barry K."/>
            <person name="Bills G."/>
            <person name="Bluhm B."/>
            <person name="Cannon C."/>
            <person name="Castanera R."/>
            <person name="Culley D."/>
            <person name="Daum C."/>
            <person name="Ezra D."/>
            <person name="Gonzalez J."/>
            <person name="Henrissat B."/>
            <person name="Kuo A."/>
            <person name="Liang C."/>
            <person name="Lipzen A."/>
            <person name="Lutzoni F."/>
            <person name="Magnuson J."/>
            <person name="Mondo S."/>
            <person name="Nolan M."/>
            <person name="Ohm R."/>
            <person name="Pangilinan J."/>
            <person name="Park H.-J."/>
            <person name="Ramirez L."/>
            <person name="Alfaro M."/>
            <person name="Sun H."/>
            <person name="Tritt A."/>
            <person name="Yoshinaga Y."/>
            <person name="Zwiers L.-H."/>
            <person name="Turgeon B."/>
            <person name="Goodwin S."/>
            <person name="Spatafora J."/>
            <person name="Crous P."/>
            <person name="Grigoriev I."/>
        </authorList>
    </citation>
    <scope>NUCLEOTIDE SEQUENCE</scope>
    <source>
        <strain evidence="11">CBS 125425</strain>
    </source>
</reference>
<dbReference type="PROSITE" id="PS00518">
    <property type="entry name" value="ZF_RING_1"/>
    <property type="match status" value="1"/>
</dbReference>
<keyword evidence="12" id="KW-1185">Reference proteome</keyword>
<evidence type="ECO:0000256" key="4">
    <source>
        <dbReference type="ARBA" id="ARBA00022833"/>
    </source>
</evidence>
<sequence length="1205" mass="137088">MEPSPGDDVSCEDPRCRRSTLTTWYCVDCACSLCDECWNFHLPHTGGRTGRDGLPHERTQYHMFKRLDQILNPDMTLDTVEQLHNSDMDMTWFGIVKDSNGKPSFIDYDVYSTLMGHAPSAAGRQNPQIVSFIGQTNAGKSTLIKMLIDLTQQTHTGKFPSPVVGSPLYDRMPTSADVHLYADPETYNSSTPLLYADCEGLDAGEELPIGAMERRSNALDAERSMARLTPGRTRRLEWADTEETQTREYVVGALYPRILYTFSDVVVFVLRNAKTFQSTALRRLLEWGAASLEKSVNQPALPHAIIALNATDVGVATDQWDVRTATDSLLDANKDSLDRINGVPYFRQLAEQWRAKGRTIDSIADLINCYYSTFKVVRIPIKGRYQLLHDQVVRLRDAITNSREMSFRTKRQSNMLSSADELHVYLQSAFSHFSRTLEVPFNFVEVSLTSNPIPDDFGGHILQLALAAQLRCTRPGRYIFDKLEYPIASCVMLDCVRYRKGQPEDLFDEYEDSLHYALEQFCNRYIPCEFKTDTDTCINVASAHEKGHQNRKGKILSSGPFTSSFNAEDYYPIWREAIQIAIHQINENLIEQLVRASKDFSEEEQVLKLHTRLMKRFYDDIFFDQRGRGCHAVLVKSHSVCFCCLMQPPQHTLPCGHVLCTPCIKSYGKQQNENKFIFQLDHCPLHRLVSQWQKPHLIRFKPDHAGTRLLCLDGGGMRGIVELEVLRSIQAQFNNKIPIRAFFDLIVGTSTGGIISLAFGVKNWDLDDCVRRFEQVCSKAFSPREFSGMPILKYFVTMKHAAKYKTKPLRNVLEEAFGKDLLFGNSSEETIESGAKVAVTATDAAGKRAIVLANYSREHGSRMEANISATSAAPSFFKPFNHHATQKTYLDGALYHNNPVKLIERERKLLWPDVANKHPDVLVSIGTSQNENQILFDLPSDSLDSEERSRYVCLLLLTRVSYGHRSLNFARFSGSWFHNRFDSILDAEITWRDFVADVDTQNAATFRYLRINPDIGRDPPKLDDVGQLKRLQEDTQKALKTPDSKVLIERTAHTLAASSFYYEKLVSPWKERDGSFSCRGRLCCRFENGSDHVRSLGEYMRAQQNGEFQPFFEIRNDEHPAVTENVVLSAEDVNAMVDRASFSITLPDIRTRKQSTHIHIEMVLRGQYLRESKVPISGFPRTLMVERSLQSKWRLSASSALMLMM</sequence>
<dbReference type="InterPro" id="IPR001841">
    <property type="entry name" value="Znf_RING"/>
</dbReference>
<keyword evidence="2 7" id="KW-0863">Zinc-finger</keyword>
<evidence type="ECO:0000259" key="10">
    <source>
        <dbReference type="PROSITE" id="PS51635"/>
    </source>
</evidence>
<feature type="short sequence motif" description="GXGXXG" evidence="8">
    <location>
        <begin position="714"/>
        <end position="719"/>
    </location>
</feature>
<gene>
    <name evidence="11" type="ORF">EJ04DRAFT_435521</name>
</gene>
<dbReference type="PANTHER" id="PTHR24185">
    <property type="entry name" value="CALCIUM-INDEPENDENT PHOSPHOLIPASE A2-GAMMA"/>
    <property type="match status" value="1"/>
</dbReference>
<keyword evidence="1" id="KW-0479">Metal-binding</keyword>
<evidence type="ECO:0000256" key="2">
    <source>
        <dbReference type="ARBA" id="ARBA00022771"/>
    </source>
</evidence>
<proteinExistence type="predicted"/>